<comment type="caution">
    <text evidence="1">The sequence shown here is derived from an EMBL/GenBank/DDBJ whole genome shotgun (WGS) entry which is preliminary data.</text>
</comment>
<gene>
    <name evidence="1" type="ORF">NG800_011575</name>
</gene>
<dbReference type="RefSeq" id="WP_165596569.1">
    <property type="nucleotide sequence ID" value="NZ_JAMXLT020000019.1"/>
</dbReference>
<proteinExistence type="predicted"/>
<evidence type="ECO:0000313" key="2">
    <source>
        <dbReference type="Proteomes" id="UP001204439"/>
    </source>
</evidence>
<organism evidence="1 2">
    <name type="scientific">Epilithonimonas ginsengisoli</name>
    <dbReference type="NCBI Taxonomy" id="1245592"/>
    <lineage>
        <taxon>Bacteria</taxon>
        <taxon>Pseudomonadati</taxon>
        <taxon>Bacteroidota</taxon>
        <taxon>Flavobacteriia</taxon>
        <taxon>Flavobacteriales</taxon>
        <taxon>Weeksellaceae</taxon>
        <taxon>Chryseobacterium group</taxon>
        <taxon>Epilithonimonas</taxon>
    </lineage>
</organism>
<dbReference type="Proteomes" id="UP001204439">
    <property type="component" value="Unassembled WGS sequence"/>
</dbReference>
<dbReference type="EMBL" id="JAMXLT020000019">
    <property type="protein sequence ID" value="MDW8549553.1"/>
    <property type="molecule type" value="Genomic_DNA"/>
</dbReference>
<sequence>MKVKVVYSSSASGVENKINDFLKSQKLEIIDIKWSMSESKYSAMIMYK</sequence>
<keyword evidence="2" id="KW-1185">Reference proteome</keyword>
<reference evidence="1 2" key="1">
    <citation type="submission" date="2023-11" db="EMBL/GenBank/DDBJ databases">
        <title>First isolation, identification, and characterization of non-pathogenic Epilithonimonas ginsengisoli isolated from diseased farmed rainbow trout (Oncorhynchus mykiss) in Chile.</title>
        <authorList>
            <person name="Miranda C.D."/>
            <person name="Irgang R."/>
            <person name="Concha C."/>
            <person name="Rojas R."/>
            <person name="Avendano R."/>
        </authorList>
    </citation>
    <scope>NUCLEOTIDE SEQUENCE [LARGE SCALE GENOMIC DNA]</scope>
    <source>
        <strain evidence="1 2">FP99</strain>
    </source>
</reference>
<protein>
    <submittedName>
        <fullName evidence="1">Uncharacterized protein</fullName>
    </submittedName>
</protein>
<accession>A0ABU4JIN8</accession>
<evidence type="ECO:0000313" key="1">
    <source>
        <dbReference type="EMBL" id="MDW8549553.1"/>
    </source>
</evidence>
<name>A0ABU4JIN8_9FLAO</name>